<feature type="transmembrane region" description="Helical" evidence="11">
    <location>
        <begin position="53"/>
        <end position="77"/>
    </location>
</feature>
<dbReference type="InterPro" id="IPR039428">
    <property type="entry name" value="NUOK/Mnh_C1-like"/>
</dbReference>
<evidence type="ECO:0000256" key="2">
    <source>
        <dbReference type="ARBA" id="ARBA00010519"/>
    </source>
</evidence>
<evidence type="ECO:0000256" key="5">
    <source>
        <dbReference type="ARBA" id="ARBA00022967"/>
    </source>
</evidence>
<dbReference type="AlphaFoldDB" id="A0AAU6PBW7"/>
<evidence type="ECO:0000256" key="1">
    <source>
        <dbReference type="ARBA" id="ARBA00004141"/>
    </source>
</evidence>
<geneLocation type="mitochondrion" evidence="12"/>
<reference evidence="12" key="1">
    <citation type="submission" date="2021-06" db="EMBL/GenBank/DDBJ databases">
        <authorList>
            <consortium name="Expending Complete Mitogenomes of Ledrinae and Compositional heterogeneity effect on the phylogenetic inferences of paraphyletic family: Cicadellidae (Hemiptera: Cicadomorpha)"/>
            <person name="Huang W."/>
            <person name="Yu T."/>
            <person name="Zhang Y."/>
        </authorList>
    </citation>
    <scope>NUCLEOTIDE SEQUENCE</scope>
</reference>
<evidence type="ECO:0000256" key="8">
    <source>
        <dbReference type="ARBA" id="ARBA00023136"/>
    </source>
</evidence>
<comment type="subcellular location">
    <subcellularLocation>
        <location evidence="1">Membrane</location>
        <topology evidence="1">Multi-pass membrane protein</topology>
    </subcellularLocation>
</comment>
<evidence type="ECO:0000256" key="9">
    <source>
        <dbReference type="ARBA" id="ARBA00031586"/>
    </source>
</evidence>
<dbReference type="Pfam" id="PF00420">
    <property type="entry name" value="Oxidored_q2"/>
    <property type="match status" value="1"/>
</dbReference>
<reference evidence="12" key="2">
    <citation type="submission" date="2024-06" db="EMBL/GenBank/DDBJ databases">
        <title>Expending Complete Mitogenomes of Ledrinae and Compositional heterogeneity effect on the phylogenetic inferences of paraphyletic family: Cicadellidae (Hemiptera: Cicadomorpha).</title>
        <authorList>
            <person name="Huang W."/>
            <person name="Yu T."/>
            <person name="Zhang Y."/>
        </authorList>
    </citation>
    <scope>NUCLEOTIDE SEQUENCE</scope>
</reference>
<organism evidence="12">
    <name type="scientific">Complanledra complana</name>
    <dbReference type="NCBI Taxonomy" id="3078487"/>
    <lineage>
        <taxon>Eukaryota</taxon>
        <taxon>Metazoa</taxon>
        <taxon>Ecdysozoa</taxon>
        <taxon>Arthropoda</taxon>
        <taxon>Hexapoda</taxon>
        <taxon>Insecta</taxon>
        <taxon>Pterygota</taxon>
        <taxon>Neoptera</taxon>
        <taxon>Paraneoptera</taxon>
        <taxon>Hemiptera</taxon>
        <taxon>Auchenorrhyncha</taxon>
        <taxon>Membracoidea</taxon>
        <taxon>Cicadellidae</taxon>
        <taxon>Ledrinae</taxon>
        <taxon>Complanledra</taxon>
    </lineage>
</organism>
<evidence type="ECO:0000256" key="3">
    <source>
        <dbReference type="ARBA" id="ARBA00016612"/>
    </source>
</evidence>
<proteinExistence type="inferred from homology"/>
<protein>
    <recommendedName>
        <fullName evidence="3">NADH-ubiquinone oxidoreductase chain 4L</fullName>
    </recommendedName>
    <alternativeName>
        <fullName evidence="9">NADH dehydrogenase subunit 4L</fullName>
    </alternativeName>
</protein>
<evidence type="ECO:0000256" key="7">
    <source>
        <dbReference type="ARBA" id="ARBA00023027"/>
    </source>
</evidence>
<keyword evidence="6 11" id="KW-1133">Transmembrane helix</keyword>
<keyword evidence="8 11" id="KW-0472">Membrane</keyword>
<evidence type="ECO:0000256" key="10">
    <source>
        <dbReference type="ARBA" id="ARBA00049551"/>
    </source>
</evidence>
<evidence type="ECO:0000256" key="11">
    <source>
        <dbReference type="SAM" id="Phobius"/>
    </source>
</evidence>
<dbReference type="EMBL" id="MZ333274">
    <property type="protein sequence ID" value="WXH77238.1"/>
    <property type="molecule type" value="Genomic_DNA"/>
</dbReference>
<evidence type="ECO:0000256" key="4">
    <source>
        <dbReference type="ARBA" id="ARBA00022692"/>
    </source>
</evidence>
<keyword evidence="12" id="KW-0496">Mitochondrion</keyword>
<name>A0AAU6PBW7_9HEMI</name>
<feature type="transmembrane region" description="Helical" evidence="11">
    <location>
        <begin position="24"/>
        <end position="46"/>
    </location>
</feature>
<dbReference type="GO" id="GO:0016020">
    <property type="term" value="C:membrane"/>
    <property type="evidence" value="ECO:0007669"/>
    <property type="project" value="UniProtKB-SubCell"/>
</dbReference>
<keyword evidence="4 11" id="KW-0812">Transmembrane</keyword>
<dbReference type="GO" id="GO:0008137">
    <property type="term" value="F:NADH dehydrogenase (ubiquinone) activity"/>
    <property type="evidence" value="ECO:0007669"/>
    <property type="project" value="UniProtKB-EC"/>
</dbReference>
<comment type="similarity">
    <text evidence="2">Belongs to the complex I subunit 4L family.</text>
</comment>
<keyword evidence="7" id="KW-0520">NAD</keyword>
<gene>
    <name evidence="12" type="primary">ND4L</name>
</gene>
<keyword evidence="5" id="KW-1278">Translocase</keyword>
<evidence type="ECO:0000256" key="6">
    <source>
        <dbReference type="ARBA" id="ARBA00022989"/>
    </source>
</evidence>
<dbReference type="Gene3D" id="1.10.287.3510">
    <property type="match status" value="1"/>
</dbReference>
<sequence>MKLITIYVFLISMTSFLLMRKHTLMSLLSLEFMMMSNLIMIMMLCLMMKFSLYLFLFMMTMLICEGVLGLSVLVNMIRCHGNDFMNSPTLW</sequence>
<accession>A0AAU6PBW7</accession>
<evidence type="ECO:0000313" key="12">
    <source>
        <dbReference type="EMBL" id="WXH77238.1"/>
    </source>
</evidence>
<comment type="catalytic activity">
    <reaction evidence="10">
        <text>a ubiquinone + NADH + 5 H(+)(in) = a ubiquinol + NAD(+) + 4 H(+)(out)</text>
        <dbReference type="Rhea" id="RHEA:29091"/>
        <dbReference type="Rhea" id="RHEA-COMP:9565"/>
        <dbReference type="Rhea" id="RHEA-COMP:9566"/>
        <dbReference type="ChEBI" id="CHEBI:15378"/>
        <dbReference type="ChEBI" id="CHEBI:16389"/>
        <dbReference type="ChEBI" id="CHEBI:17976"/>
        <dbReference type="ChEBI" id="CHEBI:57540"/>
        <dbReference type="ChEBI" id="CHEBI:57945"/>
        <dbReference type="EC" id="7.1.1.2"/>
    </reaction>
</comment>